<feature type="coiled-coil region" evidence="1">
    <location>
        <begin position="121"/>
        <end position="148"/>
    </location>
</feature>
<sequence length="165" mass="18764">MHHVPDERKQAILLKMLSPDAPSIANMAKQEGVSEATLYNWRIKLRQQGRPVPTPDRTSMNWTAQTRFAIIVETASMNEAELAEYCRGKGLYPEQVKTWRDLAVSVQDGHDAGQAAQHKTTLSYQKKIKELQREVDRKNRALAEAAALLVLQKKLRALWDEGEDE</sequence>
<accession>A0A840RRU0</accession>
<dbReference type="EMBL" id="JACHHQ010000003">
    <property type="protein sequence ID" value="MBB5199872.1"/>
    <property type="molecule type" value="Genomic_DNA"/>
</dbReference>
<protein>
    <submittedName>
        <fullName evidence="2">Transposase-like protein</fullName>
    </submittedName>
</protein>
<evidence type="ECO:0000256" key="1">
    <source>
        <dbReference type="SAM" id="Coils"/>
    </source>
</evidence>
<name>A0A840RRU0_9BURK</name>
<evidence type="ECO:0000313" key="3">
    <source>
        <dbReference type="Proteomes" id="UP000571084"/>
    </source>
</evidence>
<comment type="caution">
    <text evidence="2">The sequence shown here is derived from an EMBL/GenBank/DDBJ whole genome shotgun (WGS) entry which is preliminary data.</text>
</comment>
<dbReference type="Proteomes" id="UP000571084">
    <property type="component" value="Unassembled WGS sequence"/>
</dbReference>
<evidence type="ECO:0000313" key="2">
    <source>
        <dbReference type="EMBL" id="MBB5199872.1"/>
    </source>
</evidence>
<keyword evidence="1" id="KW-0175">Coiled coil</keyword>
<organism evidence="2 3">
    <name type="scientific">Glaciimonas immobilis</name>
    <dbReference type="NCBI Taxonomy" id="728004"/>
    <lineage>
        <taxon>Bacteria</taxon>
        <taxon>Pseudomonadati</taxon>
        <taxon>Pseudomonadota</taxon>
        <taxon>Betaproteobacteria</taxon>
        <taxon>Burkholderiales</taxon>
        <taxon>Oxalobacteraceae</taxon>
        <taxon>Glaciimonas</taxon>
    </lineage>
</organism>
<gene>
    <name evidence="2" type="ORF">HNR39_001704</name>
</gene>
<proteinExistence type="predicted"/>
<dbReference type="AlphaFoldDB" id="A0A840RRU0"/>
<keyword evidence="3" id="KW-1185">Reference proteome</keyword>
<reference evidence="2 3" key="1">
    <citation type="submission" date="2020-08" db="EMBL/GenBank/DDBJ databases">
        <title>Genomic Encyclopedia of Type Strains, Phase IV (KMG-IV): sequencing the most valuable type-strain genomes for metagenomic binning, comparative biology and taxonomic classification.</title>
        <authorList>
            <person name="Goeker M."/>
        </authorList>
    </citation>
    <scope>NUCLEOTIDE SEQUENCE [LARGE SCALE GENOMIC DNA]</scope>
    <source>
        <strain evidence="2 3">DSM 23240</strain>
    </source>
</reference>